<dbReference type="Proteomes" id="UP000659630">
    <property type="component" value="Unassembled WGS sequence"/>
</dbReference>
<dbReference type="RefSeq" id="WP_186886466.1">
    <property type="nucleotide sequence ID" value="NZ_JACONZ010000001.1"/>
</dbReference>
<feature type="transmembrane region" description="Helical" evidence="1">
    <location>
        <begin position="60"/>
        <end position="82"/>
    </location>
</feature>
<keyword evidence="1" id="KW-0812">Transmembrane</keyword>
<accession>A0A923I8A9</accession>
<feature type="transmembrane region" description="Helical" evidence="1">
    <location>
        <begin position="29"/>
        <end position="48"/>
    </location>
</feature>
<name>A0A923I8A9_9FIRM</name>
<reference evidence="2" key="1">
    <citation type="submission" date="2020-08" db="EMBL/GenBank/DDBJ databases">
        <title>Genome public.</title>
        <authorList>
            <person name="Liu C."/>
            <person name="Sun Q."/>
        </authorList>
    </citation>
    <scope>NUCLEOTIDE SEQUENCE</scope>
    <source>
        <strain evidence="2">BX8</strain>
    </source>
</reference>
<evidence type="ECO:0000313" key="3">
    <source>
        <dbReference type="Proteomes" id="UP000659630"/>
    </source>
</evidence>
<evidence type="ECO:0000313" key="2">
    <source>
        <dbReference type="EMBL" id="MBC5580093.1"/>
    </source>
</evidence>
<keyword evidence="1" id="KW-0472">Membrane</keyword>
<dbReference type="AlphaFoldDB" id="A0A923I8A9"/>
<protein>
    <submittedName>
        <fullName evidence="2">Uncharacterized protein</fullName>
    </submittedName>
</protein>
<feature type="transmembrane region" description="Helical" evidence="1">
    <location>
        <begin position="94"/>
        <end position="115"/>
    </location>
</feature>
<keyword evidence="1" id="KW-1133">Transmembrane helix</keyword>
<comment type="caution">
    <text evidence="2">The sequence shown here is derived from an EMBL/GenBank/DDBJ whole genome shotgun (WGS) entry which is preliminary data.</text>
</comment>
<gene>
    <name evidence="2" type="ORF">H8S23_01070</name>
</gene>
<organism evidence="2 3">
    <name type="scientific">Anaerofilum hominis</name>
    <dbReference type="NCBI Taxonomy" id="2763016"/>
    <lineage>
        <taxon>Bacteria</taxon>
        <taxon>Bacillati</taxon>
        <taxon>Bacillota</taxon>
        <taxon>Clostridia</taxon>
        <taxon>Eubacteriales</taxon>
        <taxon>Oscillospiraceae</taxon>
        <taxon>Anaerofilum</taxon>
    </lineage>
</organism>
<dbReference type="EMBL" id="JACONZ010000001">
    <property type="protein sequence ID" value="MBC5580093.1"/>
    <property type="molecule type" value="Genomic_DNA"/>
</dbReference>
<proteinExistence type="predicted"/>
<feature type="transmembrane region" description="Helical" evidence="1">
    <location>
        <begin position="6"/>
        <end position="22"/>
    </location>
</feature>
<evidence type="ECO:0000256" key="1">
    <source>
        <dbReference type="SAM" id="Phobius"/>
    </source>
</evidence>
<sequence length="118" mass="12670">MIVESAAIFGITICILIVFVRSGNADYAIATLPLLIVPAANVLGWPVASLVNNMMPGNQLYLVRCFVDVLGVAIACGLIALFSGKVKAKKKKQLYVGMCSLYCIVLTCVFIYNALPKL</sequence>
<keyword evidence="3" id="KW-1185">Reference proteome</keyword>